<name>A0AB72UHJ7_9PROT</name>
<accession>A0AB72UHJ7</accession>
<evidence type="ECO:0000256" key="1">
    <source>
        <dbReference type="SAM" id="Phobius"/>
    </source>
</evidence>
<dbReference type="AlphaFoldDB" id="A0AB72UHJ7"/>
<keyword evidence="1" id="KW-1133">Transmembrane helix</keyword>
<feature type="transmembrane region" description="Helical" evidence="1">
    <location>
        <begin position="21"/>
        <end position="39"/>
    </location>
</feature>
<evidence type="ECO:0000313" key="3">
    <source>
        <dbReference type="Proteomes" id="UP000007127"/>
    </source>
</evidence>
<keyword evidence="1" id="KW-0472">Membrane</keyword>
<keyword evidence="1" id="KW-0812">Transmembrane</keyword>
<proteinExistence type="predicted"/>
<dbReference type="EMBL" id="CP004388">
    <property type="protein sequence ID" value="AJD53453.1"/>
    <property type="molecule type" value="Genomic_DNA"/>
</dbReference>
<reference evidence="2 3" key="1">
    <citation type="journal article" date="2012" name="J. Bacteriol.">
        <title>Genome sequence of Thalassospira xiamenensis type strain M-5.</title>
        <authorList>
            <person name="Lai Q."/>
            <person name="Shao Z."/>
        </authorList>
    </citation>
    <scope>NUCLEOTIDE SEQUENCE [LARGE SCALE GENOMIC DNA]</scope>
    <source>
        <strain evidence="2 3">M-5</strain>
    </source>
</reference>
<gene>
    <name evidence="2" type="ORF">TH3_16755</name>
</gene>
<dbReference type="Proteomes" id="UP000007127">
    <property type="component" value="Chromosome"/>
</dbReference>
<evidence type="ECO:0000313" key="2">
    <source>
        <dbReference type="EMBL" id="AJD53453.1"/>
    </source>
</evidence>
<sequence>MIKVMDVRQSDSYSLITMKNILRIIMTLSLLVFASSAVLRAGDMVGDGSGTYRSISVAVNNSAPLHDAQMRDAIRCDDCTDMTAAIASCHFLCTIVVMPDLAGFENMAMPAGFRMVLPAIDRATGLSHVPDPLPPRYFT</sequence>
<dbReference type="KEGG" id="txi:TH3_16755"/>
<protein>
    <submittedName>
        <fullName evidence="2">Uncharacterized protein</fullName>
    </submittedName>
</protein>
<organism evidence="2 3">
    <name type="scientific">Thalassospira xiamenensis M-5 = DSM 17429</name>
    <dbReference type="NCBI Taxonomy" id="1123366"/>
    <lineage>
        <taxon>Bacteria</taxon>
        <taxon>Pseudomonadati</taxon>
        <taxon>Pseudomonadota</taxon>
        <taxon>Alphaproteobacteria</taxon>
        <taxon>Rhodospirillales</taxon>
        <taxon>Thalassospiraceae</taxon>
        <taxon>Thalassospira</taxon>
    </lineage>
</organism>